<dbReference type="PANTHER" id="PTHR30258:SF1">
    <property type="entry name" value="PROTEIN TRANSPORT PROTEIN HOFB HOMOLOG"/>
    <property type="match status" value="1"/>
</dbReference>
<dbReference type="Gene3D" id="3.30.300.160">
    <property type="entry name" value="Type II secretion system, protein E, N-terminal domain"/>
    <property type="match status" value="1"/>
</dbReference>
<dbReference type="GO" id="GO:0005886">
    <property type="term" value="C:plasma membrane"/>
    <property type="evidence" value="ECO:0007669"/>
    <property type="project" value="TreeGrafter"/>
</dbReference>
<dbReference type="PANTHER" id="PTHR30258">
    <property type="entry name" value="TYPE II SECRETION SYSTEM PROTEIN GSPE-RELATED"/>
    <property type="match status" value="1"/>
</dbReference>
<organism evidence="2">
    <name type="scientific">marine metagenome</name>
    <dbReference type="NCBI Taxonomy" id="408172"/>
    <lineage>
        <taxon>unclassified sequences</taxon>
        <taxon>metagenomes</taxon>
        <taxon>ecological metagenomes</taxon>
    </lineage>
</organism>
<evidence type="ECO:0000259" key="1">
    <source>
        <dbReference type="Pfam" id="PF05157"/>
    </source>
</evidence>
<protein>
    <recommendedName>
        <fullName evidence="1">Type II secretion system protein GspE N-terminal domain-containing protein</fullName>
    </recommendedName>
</protein>
<evidence type="ECO:0000313" key="2">
    <source>
        <dbReference type="EMBL" id="SVA34759.1"/>
    </source>
</evidence>
<dbReference type="SUPFAM" id="SSF160246">
    <property type="entry name" value="EspE N-terminal domain-like"/>
    <property type="match status" value="1"/>
</dbReference>
<gene>
    <name evidence="2" type="ORF">METZ01_LOCUS87613</name>
</gene>
<dbReference type="InterPro" id="IPR007831">
    <property type="entry name" value="T2SS_GspE_N"/>
</dbReference>
<name>A0A381V2Y9_9ZZZZ</name>
<dbReference type="InterPro" id="IPR037257">
    <property type="entry name" value="T2SS_E_N_sf"/>
</dbReference>
<dbReference type="AlphaFoldDB" id="A0A381V2Y9"/>
<reference evidence="2" key="1">
    <citation type="submission" date="2018-05" db="EMBL/GenBank/DDBJ databases">
        <authorList>
            <person name="Lanie J.A."/>
            <person name="Ng W.-L."/>
            <person name="Kazmierczak K.M."/>
            <person name="Andrzejewski T.M."/>
            <person name="Davidsen T.M."/>
            <person name="Wayne K.J."/>
            <person name="Tettelin H."/>
            <person name="Glass J.I."/>
            <person name="Rusch D."/>
            <person name="Podicherti R."/>
            <person name="Tsui H.-C.T."/>
            <person name="Winkler M.E."/>
        </authorList>
    </citation>
    <scope>NUCLEOTIDE SEQUENCE</scope>
</reference>
<dbReference type="GO" id="GO:0016887">
    <property type="term" value="F:ATP hydrolysis activity"/>
    <property type="evidence" value="ECO:0007669"/>
    <property type="project" value="TreeGrafter"/>
</dbReference>
<proteinExistence type="predicted"/>
<dbReference type="EMBL" id="UINC01007720">
    <property type="protein sequence ID" value="SVA34759.1"/>
    <property type="molecule type" value="Genomic_DNA"/>
</dbReference>
<accession>A0A381V2Y9</accession>
<feature type="non-terminal residue" evidence="2">
    <location>
        <position position="162"/>
    </location>
</feature>
<sequence>MNQTLGQVLVSENYLTPDQINEVLKYKDENRARFGDACIKLGFIDEDQLMDVLGQQLHLPRVDLENFEVDSNALDMVDKELAKNYNIVPLYAFEDEITVATAEPLNVNALDAVNRITGLKVQPALATITQISHCVEDYSAFFKNKESFSDDEEPQLGAAEEE</sequence>
<feature type="domain" description="Type II secretion system protein GspE N-terminal" evidence="1">
    <location>
        <begin position="58"/>
        <end position="139"/>
    </location>
</feature>
<dbReference type="Pfam" id="PF05157">
    <property type="entry name" value="MshEN"/>
    <property type="match status" value="1"/>
</dbReference>